<dbReference type="AlphaFoldDB" id="A0AA91ZSI7"/>
<evidence type="ECO:0000313" key="2">
    <source>
        <dbReference type="EMBL" id="PED81746.1"/>
    </source>
</evidence>
<evidence type="ECO:0000313" key="3">
    <source>
        <dbReference type="Proteomes" id="UP000221020"/>
    </source>
</evidence>
<reference evidence="2 3" key="1">
    <citation type="submission" date="2017-09" db="EMBL/GenBank/DDBJ databases">
        <title>Large-scale bioinformatics analysis of Bacillus genomes uncovers conserved roles of natural products in bacterial physiology.</title>
        <authorList>
            <consortium name="Agbiome Team Llc"/>
            <person name="Bleich R.M."/>
            <person name="Grubbs K.J."/>
            <person name="Santa Maria K.C."/>
            <person name="Allen S.E."/>
            <person name="Farag S."/>
            <person name="Shank E.A."/>
            <person name="Bowers A."/>
        </authorList>
    </citation>
    <scope>NUCLEOTIDE SEQUENCE [LARGE SCALE GENOMIC DNA]</scope>
    <source>
        <strain evidence="2 3">AFS092012</strain>
    </source>
</reference>
<dbReference type="Gene3D" id="3.40.50.2000">
    <property type="entry name" value="Glycogen Phosphorylase B"/>
    <property type="match status" value="1"/>
</dbReference>
<dbReference type="PANTHER" id="PTHR36836">
    <property type="entry name" value="COLANIC ACID BIOSYNTHESIS PROTEIN WCAK"/>
    <property type="match status" value="1"/>
</dbReference>
<dbReference type="PANTHER" id="PTHR36836:SF1">
    <property type="entry name" value="COLANIC ACID BIOSYNTHESIS PROTEIN WCAK"/>
    <property type="match status" value="1"/>
</dbReference>
<gene>
    <name evidence="2" type="primary">csaB</name>
    <name evidence="2" type="ORF">CON65_15610</name>
</gene>
<name>A0AA91ZSI7_9BACI</name>
<evidence type="ECO:0000259" key="1">
    <source>
        <dbReference type="Pfam" id="PF04230"/>
    </source>
</evidence>
<dbReference type="SUPFAM" id="SSF53756">
    <property type="entry name" value="UDP-Glycosyltransferase/glycogen phosphorylase"/>
    <property type="match status" value="1"/>
</dbReference>
<proteinExistence type="predicted"/>
<comment type="caution">
    <text evidence="2">The sequence shown here is derived from an EMBL/GenBank/DDBJ whole genome shotgun (WGS) entry which is preliminary data.</text>
</comment>
<protein>
    <submittedName>
        <fullName evidence="2">Polysaccharide pyruvyl transferase CsaB</fullName>
    </submittedName>
</protein>
<dbReference type="InterPro" id="IPR007345">
    <property type="entry name" value="Polysacch_pyruvyl_Trfase"/>
</dbReference>
<dbReference type="EMBL" id="NVOR01000055">
    <property type="protein sequence ID" value="PED81746.1"/>
    <property type="molecule type" value="Genomic_DNA"/>
</dbReference>
<feature type="domain" description="Polysaccharide pyruvyl transferase" evidence="1">
    <location>
        <begin position="13"/>
        <end position="288"/>
    </location>
</feature>
<sequence>MRLVLSGYYGFYNVGDEAILHSIIKALHEEEPTLELVVLSNDPDYTRKMYGVEAVNRWDIKAIYREIKKSDGLISGGGSLLQDKTSIKSILYYTGIMRLARFLKKPYYIYAQGIGPITKRQNRLLVKWHVSKAEYVSVRDEDSFLYLKEIGIKKDIELVPDPVLACQPEGTTNWLQKHSVQGKVIAVSVRYWDAKEDYLRKLAETLKKLKREGYHILFVPMHGPFDQSASRDIINLMGEEAHMLPYQMDIYEKISILSECSLLIGMRLHALILSAVANTPMIGISYDPKIDSFLQQVNQPIIGNVDGDWTAETLYNMAIKQLQQTENVQYGLGQRVNELRLQISKASKYIIQDLKTRECRKSESKSSF</sequence>
<dbReference type="Pfam" id="PF04230">
    <property type="entry name" value="PS_pyruv_trans"/>
    <property type="match status" value="1"/>
</dbReference>
<dbReference type="GO" id="GO:0016740">
    <property type="term" value="F:transferase activity"/>
    <property type="evidence" value="ECO:0007669"/>
    <property type="project" value="UniProtKB-KW"/>
</dbReference>
<dbReference type="NCBIfam" id="TIGR03609">
    <property type="entry name" value="S_layer_CsaB"/>
    <property type="match status" value="1"/>
</dbReference>
<dbReference type="InterPro" id="IPR019896">
    <property type="entry name" value="Polysacch_pyruvyl_Trfase_CsaB"/>
</dbReference>
<dbReference type="Proteomes" id="UP000221020">
    <property type="component" value="Unassembled WGS sequence"/>
</dbReference>
<organism evidence="2 3">
    <name type="scientific">Bacillus pseudomycoides</name>
    <dbReference type="NCBI Taxonomy" id="64104"/>
    <lineage>
        <taxon>Bacteria</taxon>
        <taxon>Bacillati</taxon>
        <taxon>Bacillota</taxon>
        <taxon>Bacilli</taxon>
        <taxon>Bacillales</taxon>
        <taxon>Bacillaceae</taxon>
        <taxon>Bacillus</taxon>
        <taxon>Bacillus cereus group</taxon>
    </lineage>
</organism>
<keyword evidence="2" id="KW-0808">Transferase</keyword>
<accession>A0AA91ZSI7</accession>
<dbReference type="RefSeq" id="WP_097898229.1">
    <property type="nucleotide sequence ID" value="NZ_NVOR01000055.1"/>
</dbReference>